<dbReference type="Pfam" id="PF01395">
    <property type="entry name" value="PBP_GOBP"/>
    <property type="match status" value="2"/>
</dbReference>
<comment type="subcellular location">
    <subcellularLocation>
        <location evidence="1">Secreted</location>
    </subcellularLocation>
</comment>
<comment type="caution">
    <text evidence="8">The sequence shown here is derived from an EMBL/GenBank/DDBJ whole genome shotgun (WGS) entry which is preliminary data.</text>
</comment>
<keyword evidence="9" id="KW-1185">Reference proteome</keyword>
<dbReference type="EMBL" id="JBEHCU010011605">
    <property type="protein sequence ID" value="KAL1376539.1"/>
    <property type="molecule type" value="Genomic_DNA"/>
</dbReference>
<name>A0ABD1CKR9_CULPP</name>
<keyword evidence="3" id="KW-0964">Secreted</keyword>
<keyword evidence="5" id="KW-1015">Disulfide bond</keyword>
<proteinExistence type="inferred from homology"/>
<evidence type="ECO:0000256" key="2">
    <source>
        <dbReference type="ARBA" id="ARBA00008098"/>
    </source>
</evidence>
<evidence type="ECO:0000256" key="1">
    <source>
        <dbReference type="ARBA" id="ARBA00004613"/>
    </source>
</evidence>
<dbReference type="GO" id="GO:0005576">
    <property type="term" value="C:extracellular region"/>
    <property type="evidence" value="ECO:0007669"/>
    <property type="project" value="UniProtKB-SubCell"/>
</dbReference>
<evidence type="ECO:0000256" key="4">
    <source>
        <dbReference type="ARBA" id="ARBA00022729"/>
    </source>
</evidence>
<comment type="similarity">
    <text evidence="2">Belongs to the PBP/GOBP family.</text>
</comment>
<evidence type="ECO:0000313" key="9">
    <source>
        <dbReference type="Proteomes" id="UP001562425"/>
    </source>
</evidence>
<keyword evidence="4 7" id="KW-0732">Signal</keyword>
<feature type="region of interest" description="Disordered" evidence="6">
    <location>
        <begin position="341"/>
        <end position="364"/>
    </location>
</feature>
<dbReference type="Proteomes" id="UP001562425">
    <property type="component" value="Unassembled WGS sequence"/>
</dbReference>
<sequence>MNWRYRLIGGMLVVLLLVVDFSCGSSELEDSEQDGVTWAGLNNATAFLVVALATASSAYFKPPPPPPEVEESHFAYQEKTFRRALDECAEYLEVPAETVEHLVSHRFQTSEQNLKCLIRCAGINAGWWNDTAGVQGPVIESYFQPSPDDTCFDRRTRECLEARAPLCQDDCSRAYEAFLCYYHQYGNLRWSQEYIPLPHLEAVQASIDCINILRIPRELIEQYSRAIVPNVPETQCLYRCQYLAEGLYDPQYGFNHTRFYIRHHDQPAREFLSDETRSCTEHALRDSCDECARVYRARKCFDSYSTPFFTSSIIQHAAQIILGQRGCDEDELKPRYNSIASGSYVPASHPPPPPPPSSYHVSDGGCKYNCKN</sequence>
<feature type="signal peptide" evidence="7">
    <location>
        <begin position="1"/>
        <end position="26"/>
    </location>
</feature>
<dbReference type="InterPro" id="IPR036728">
    <property type="entry name" value="PBP_GOBP_sf"/>
</dbReference>
<evidence type="ECO:0000256" key="6">
    <source>
        <dbReference type="SAM" id="MobiDB-lite"/>
    </source>
</evidence>
<evidence type="ECO:0000256" key="3">
    <source>
        <dbReference type="ARBA" id="ARBA00022525"/>
    </source>
</evidence>
<reference evidence="8 9" key="1">
    <citation type="submission" date="2024-05" db="EMBL/GenBank/DDBJ databases">
        <title>Culex pipiens pipiens assembly and annotation.</title>
        <authorList>
            <person name="Alout H."/>
            <person name="Durand T."/>
        </authorList>
    </citation>
    <scope>NUCLEOTIDE SEQUENCE [LARGE SCALE GENOMIC DNA]</scope>
    <source>
        <strain evidence="8">HA-2024</strain>
        <tissue evidence="8">Whole body</tissue>
    </source>
</reference>
<organism evidence="8 9">
    <name type="scientific">Culex pipiens pipiens</name>
    <name type="common">Northern house mosquito</name>
    <dbReference type="NCBI Taxonomy" id="38569"/>
    <lineage>
        <taxon>Eukaryota</taxon>
        <taxon>Metazoa</taxon>
        <taxon>Ecdysozoa</taxon>
        <taxon>Arthropoda</taxon>
        <taxon>Hexapoda</taxon>
        <taxon>Insecta</taxon>
        <taxon>Pterygota</taxon>
        <taxon>Neoptera</taxon>
        <taxon>Endopterygota</taxon>
        <taxon>Diptera</taxon>
        <taxon>Nematocera</taxon>
        <taxon>Culicoidea</taxon>
        <taxon>Culicidae</taxon>
        <taxon>Culicinae</taxon>
        <taxon>Culicini</taxon>
        <taxon>Culex</taxon>
        <taxon>Culex</taxon>
    </lineage>
</organism>
<dbReference type="CDD" id="cd23992">
    <property type="entry name" value="PBP_GOBP"/>
    <property type="match status" value="2"/>
</dbReference>
<evidence type="ECO:0000256" key="5">
    <source>
        <dbReference type="ARBA" id="ARBA00023157"/>
    </source>
</evidence>
<dbReference type="SUPFAM" id="SSF47565">
    <property type="entry name" value="Insect pheromone/odorant-binding proteins"/>
    <property type="match status" value="2"/>
</dbReference>
<protein>
    <recommendedName>
        <fullName evidence="10">Odorant binding protein</fullName>
    </recommendedName>
</protein>
<dbReference type="Gene3D" id="1.10.238.20">
    <property type="entry name" value="Pheromone/general odorant binding protein domain"/>
    <property type="match status" value="2"/>
</dbReference>
<dbReference type="PANTHER" id="PTHR11857">
    <property type="entry name" value="ODORANT BINDING PROTEIN-RELATED"/>
    <property type="match status" value="1"/>
</dbReference>
<dbReference type="InterPro" id="IPR006170">
    <property type="entry name" value="PBP/GOBP"/>
</dbReference>
<accession>A0ABD1CKR9</accession>
<evidence type="ECO:0000313" key="8">
    <source>
        <dbReference type="EMBL" id="KAL1376539.1"/>
    </source>
</evidence>
<feature type="compositionally biased region" description="Pro residues" evidence="6">
    <location>
        <begin position="348"/>
        <end position="357"/>
    </location>
</feature>
<evidence type="ECO:0000256" key="7">
    <source>
        <dbReference type="SAM" id="SignalP"/>
    </source>
</evidence>
<gene>
    <name evidence="8" type="ORF">pipiens_004356</name>
</gene>
<dbReference type="AlphaFoldDB" id="A0ABD1CKR9"/>
<feature type="chain" id="PRO_5044786389" description="Odorant binding protein" evidence="7">
    <location>
        <begin position="27"/>
        <end position="372"/>
    </location>
</feature>
<evidence type="ECO:0008006" key="10">
    <source>
        <dbReference type="Google" id="ProtNLM"/>
    </source>
</evidence>
<dbReference type="PANTHER" id="PTHR11857:SF46">
    <property type="entry name" value="GENERAL ODORANT-BINDING PROTEIN 99A-RELATED"/>
    <property type="match status" value="1"/>
</dbReference>